<dbReference type="GO" id="GO:0009360">
    <property type="term" value="C:DNA polymerase III complex"/>
    <property type="evidence" value="ECO:0007669"/>
    <property type="project" value="InterPro"/>
</dbReference>
<keyword evidence="8 10" id="KW-0239">DNA-directed DNA polymerase</keyword>
<evidence type="ECO:0000256" key="6">
    <source>
        <dbReference type="ARBA" id="ARBA00022695"/>
    </source>
</evidence>
<dbReference type="EMBL" id="CP000448">
    <property type="protein sequence ID" value="ABI67361.1"/>
    <property type="molecule type" value="Genomic_DNA"/>
</dbReference>
<keyword evidence="7 10" id="KW-0235">DNA replication</keyword>
<protein>
    <recommendedName>
        <fullName evidence="3 10">Beta sliding clamp</fullName>
    </recommendedName>
</protein>
<dbReference type="SMART" id="SM00480">
    <property type="entry name" value="POL3Bc"/>
    <property type="match status" value="1"/>
</dbReference>
<dbReference type="KEGG" id="swo:Swol_0002"/>
<keyword evidence="15" id="KW-1185">Reference proteome</keyword>
<dbReference type="AlphaFoldDB" id="Q0B0Z3"/>
<feature type="domain" description="DNA polymerase III beta sliding clamp central" evidence="12">
    <location>
        <begin position="160"/>
        <end position="276"/>
    </location>
</feature>
<dbReference type="PIRSF" id="PIRSF000804">
    <property type="entry name" value="DNA_pol_III_b"/>
    <property type="match status" value="1"/>
</dbReference>
<evidence type="ECO:0000256" key="1">
    <source>
        <dbReference type="ARBA" id="ARBA00004496"/>
    </source>
</evidence>
<reference evidence="15" key="1">
    <citation type="journal article" date="2010" name="Environ. Microbiol.">
        <title>The genome of Syntrophomonas wolfei: new insights into syntrophic metabolism and biohydrogen production.</title>
        <authorList>
            <person name="Sieber J.R."/>
            <person name="Sims D.R."/>
            <person name="Han C."/>
            <person name="Kim E."/>
            <person name="Lykidis A."/>
            <person name="Lapidus A.L."/>
            <person name="McDonnald E."/>
            <person name="Rohlin L."/>
            <person name="Culley D.E."/>
            <person name="Gunsalus R."/>
            <person name="McInerney M.J."/>
        </authorList>
    </citation>
    <scope>NUCLEOTIDE SEQUENCE [LARGE SCALE GENOMIC DNA]</scope>
    <source>
        <strain evidence="15">DSM 2245B / Goettingen</strain>
    </source>
</reference>
<comment type="function">
    <text evidence="10">Confers DNA tethering and processivity to DNA polymerases and other proteins. Acts as a clamp, forming a ring around DNA (a reaction catalyzed by the clamp-loading complex) which diffuses in an ATP-independent manner freely and bidirectionally along dsDNA. Initially characterized for its ability to contact the catalytic subunit of DNA polymerase III (Pol III), a complex, multichain enzyme responsible for most of the replicative synthesis in bacteria; Pol III exhibits 3'-5' exonuclease proofreading activity. The beta chain is required for initiation of replication as well as for processivity of DNA replication.</text>
</comment>
<dbReference type="OrthoDB" id="8421503at2"/>
<evidence type="ECO:0000259" key="13">
    <source>
        <dbReference type="Pfam" id="PF02768"/>
    </source>
</evidence>
<evidence type="ECO:0000256" key="10">
    <source>
        <dbReference type="PIRNR" id="PIRNR000804"/>
    </source>
</evidence>
<organism evidence="14 15">
    <name type="scientific">Syntrophomonas wolfei subsp. wolfei (strain DSM 2245B / Goettingen)</name>
    <dbReference type="NCBI Taxonomy" id="335541"/>
    <lineage>
        <taxon>Bacteria</taxon>
        <taxon>Bacillati</taxon>
        <taxon>Bacillota</taxon>
        <taxon>Clostridia</taxon>
        <taxon>Eubacteriales</taxon>
        <taxon>Syntrophomonadaceae</taxon>
        <taxon>Syntrophomonas</taxon>
    </lineage>
</organism>
<name>Q0B0Z3_SYNWW</name>
<evidence type="ECO:0000256" key="3">
    <source>
        <dbReference type="ARBA" id="ARBA00021035"/>
    </source>
</evidence>
<dbReference type="Gene3D" id="3.70.10.10">
    <property type="match status" value="1"/>
</dbReference>
<dbReference type="InterPro" id="IPR022635">
    <property type="entry name" value="DNA_polIII_beta_C"/>
</dbReference>
<dbReference type="InterPro" id="IPR022634">
    <property type="entry name" value="DNA_polIII_beta_N"/>
</dbReference>
<dbReference type="Pfam" id="PF02767">
    <property type="entry name" value="DNA_pol3_beta_2"/>
    <property type="match status" value="1"/>
</dbReference>
<evidence type="ECO:0000256" key="4">
    <source>
        <dbReference type="ARBA" id="ARBA00022490"/>
    </source>
</evidence>
<evidence type="ECO:0000259" key="11">
    <source>
        <dbReference type="Pfam" id="PF00712"/>
    </source>
</evidence>
<evidence type="ECO:0000256" key="2">
    <source>
        <dbReference type="ARBA" id="ARBA00010752"/>
    </source>
</evidence>
<accession>Q0B0Z3</accession>
<dbReference type="Proteomes" id="UP000001968">
    <property type="component" value="Chromosome"/>
</dbReference>
<sequence length="409" mass="46361">MLIHKNQAPTTITTKLLIKKRKRMTEGFSMKFMIEKKDLLAITSMVYRAASSKNAIPVLSGLLLESDPDTGLTMTATDMEIGIRASTAKIEVIEKGSVLVNAHYFFDFIKLLPEVPIFIELNQETAQLDIKYGRSSGFINTYRDYEYPALPLKKIKPCFTIKQEVLKEALKKTVFAAATTHFRQVFTGVLFDLGEGGNLNVVASDTHRLARYSCTIKLDAPEPLSFIIPTRTANEILRLLDDSPEEINIGLSNNNVSFYRNNFLLLSRLIEGQYPNYEQVIPRSFSYKVKLDTQVLADTLERARVIPSDDKLKIQYTRFKFEENEVEVNSYSEIMGEITEVIEIKDPVEGEGELNISFNTNYFLDVVKILEGEAKELLINLSSILGPVMIVNPQKDNYLYVLVPLRTSN</sequence>
<comment type="similarity">
    <text evidence="2 10">Belongs to the beta sliding clamp family.</text>
</comment>
<comment type="subunit">
    <text evidence="10">Forms a ring-shaped head-to-tail homodimer around DNA.</text>
</comment>
<dbReference type="InterPro" id="IPR001001">
    <property type="entry name" value="DNA_polIII_beta"/>
</dbReference>
<evidence type="ECO:0000256" key="5">
    <source>
        <dbReference type="ARBA" id="ARBA00022679"/>
    </source>
</evidence>
<evidence type="ECO:0000313" key="15">
    <source>
        <dbReference type="Proteomes" id="UP000001968"/>
    </source>
</evidence>
<dbReference type="Pfam" id="PF02768">
    <property type="entry name" value="DNA_pol3_beta_3"/>
    <property type="match status" value="1"/>
</dbReference>
<evidence type="ECO:0000259" key="12">
    <source>
        <dbReference type="Pfam" id="PF02767"/>
    </source>
</evidence>
<dbReference type="Pfam" id="PF00712">
    <property type="entry name" value="DNA_pol3_beta"/>
    <property type="match status" value="1"/>
</dbReference>
<dbReference type="eggNOG" id="COG0592">
    <property type="taxonomic scope" value="Bacteria"/>
</dbReference>
<dbReference type="NCBIfam" id="TIGR00663">
    <property type="entry name" value="dnan"/>
    <property type="match status" value="1"/>
</dbReference>
<dbReference type="SUPFAM" id="SSF55979">
    <property type="entry name" value="DNA clamp"/>
    <property type="match status" value="3"/>
</dbReference>
<dbReference type="InterPro" id="IPR022637">
    <property type="entry name" value="DNA_polIII_beta_cen"/>
</dbReference>
<dbReference type="STRING" id="335541.Swol_0002"/>
<keyword evidence="6 10" id="KW-0548">Nucleotidyltransferase</keyword>
<dbReference type="GO" id="GO:0006271">
    <property type="term" value="P:DNA strand elongation involved in DNA replication"/>
    <property type="evidence" value="ECO:0007669"/>
    <property type="project" value="TreeGrafter"/>
</dbReference>
<dbReference type="GO" id="GO:0005737">
    <property type="term" value="C:cytoplasm"/>
    <property type="evidence" value="ECO:0007669"/>
    <property type="project" value="UniProtKB-SubCell"/>
</dbReference>
<evidence type="ECO:0000256" key="7">
    <source>
        <dbReference type="ARBA" id="ARBA00022705"/>
    </source>
</evidence>
<dbReference type="PANTHER" id="PTHR30478:SF0">
    <property type="entry name" value="BETA SLIDING CLAMP"/>
    <property type="match status" value="1"/>
</dbReference>
<evidence type="ECO:0000313" key="14">
    <source>
        <dbReference type="EMBL" id="ABI67361.1"/>
    </source>
</evidence>
<dbReference type="GO" id="GO:0003677">
    <property type="term" value="F:DNA binding"/>
    <property type="evidence" value="ECO:0007669"/>
    <property type="project" value="UniProtKB-UniRule"/>
</dbReference>
<keyword evidence="9" id="KW-0238">DNA-binding</keyword>
<feature type="domain" description="DNA polymerase III beta sliding clamp N-terminal" evidence="11">
    <location>
        <begin position="30"/>
        <end position="151"/>
    </location>
</feature>
<evidence type="ECO:0000256" key="8">
    <source>
        <dbReference type="ARBA" id="ARBA00022932"/>
    </source>
</evidence>
<dbReference type="GO" id="GO:0003887">
    <property type="term" value="F:DNA-directed DNA polymerase activity"/>
    <property type="evidence" value="ECO:0007669"/>
    <property type="project" value="UniProtKB-UniRule"/>
</dbReference>
<feature type="domain" description="DNA polymerase III beta sliding clamp C-terminal" evidence="13">
    <location>
        <begin position="279"/>
        <end position="406"/>
    </location>
</feature>
<proteinExistence type="inferred from homology"/>
<dbReference type="HOGENOM" id="CLU_038149_2_1_9"/>
<dbReference type="InterPro" id="IPR046938">
    <property type="entry name" value="DNA_clamp_sf"/>
</dbReference>
<keyword evidence="5 10" id="KW-0808">Transferase</keyword>
<dbReference type="PANTHER" id="PTHR30478">
    <property type="entry name" value="DNA POLYMERASE III SUBUNIT BETA"/>
    <property type="match status" value="1"/>
</dbReference>
<dbReference type="GO" id="GO:0008408">
    <property type="term" value="F:3'-5' exonuclease activity"/>
    <property type="evidence" value="ECO:0007669"/>
    <property type="project" value="InterPro"/>
</dbReference>
<gene>
    <name evidence="14" type="ordered locus">Swol_0002</name>
</gene>
<comment type="subcellular location">
    <subcellularLocation>
        <location evidence="1 10">Cytoplasm</location>
    </subcellularLocation>
</comment>
<dbReference type="Gene3D" id="3.10.150.10">
    <property type="entry name" value="DNA Polymerase III, subunit A, domain 2"/>
    <property type="match status" value="1"/>
</dbReference>
<evidence type="ECO:0000256" key="9">
    <source>
        <dbReference type="ARBA" id="ARBA00023125"/>
    </source>
</evidence>
<dbReference type="CDD" id="cd00140">
    <property type="entry name" value="beta_clamp"/>
    <property type="match status" value="1"/>
</dbReference>
<keyword evidence="4 10" id="KW-0963">Cytoplasm</keyword>